<dbReference type="EMBL" id="NGQC01000044">
    <property type="protein sequence ID" value="OYT02804.1"/>
    <property type="molecule type" value="Genomic_DNA"/>
</dbReference>
<gene>
    <name evidence="2" type="ORF">CBG21_07215</name>
</gene>
<feature type="domain" description="Glucan-binding protein C/Surface antigen I/II V-domain" evidence="1">
    <location>
        <begin position="15"/>
        <end position="278"/>
    </location>
</feature>
<dbReference type="InterPro" id="IPR013574">
    <property type="entry name" value="Glucan-bd_C/Surface_Ag-I/II_V"/>
</dbReference>
<evidence type="ECO:0000259" key="1">
    <source>
        <dbReference type="Pfam" id="PF08363"/>
    </source>
</evidence>
<protein>
    <recommendedName>
        <fullName evidence="1">Glucan-binding protein C/Surface antigen I/II V-domain domain-containing protein</fullName>
    </recommendedName>
</protein>
<organism evidence="2 3">
    <name type="scientific">Limosilactobacillus reuteri</name>
    <name type="common">Lactobacillus reuteri</name>
    <dbReference type="NCBI Taxonomy" id="1598"/>
    <lineage>
        <taxon>Bacteria</taxon>
        <taxon>Bacillati</taxon>
        <taxon>Bacillota</taxon>
        <taxon>Bacilli</taxon>
        <taxon>Lactobacillales</taxon>
        <taxon>Lactobacillaceae</taxon>
        <taxon>Limosilactobacillus</taxon>
    </lineage>
</organism>
<name>A0A256VI60_LIMRT</name>
<sequence length="332" mass="35966">MNDYNAKMAKLNQGANAPVISTNSVNQALSLKPEHNATVNVEALNPNITFKRTGVGTPYAQYQIFDKNNAYVNNINGNFLRVTYTNLKNSTYKGSKISKIVVTYSDSAPTGNRITQGGLDAIKDGANDNFLCVFEDPVRCDMHSTYVNSTYQFYDADGNLIDFSGTNDAWLSVGSLNFDQGNDYKGGKNEGNPTAGISEGVKVISGAQIKQLAGSSISVHDDGWAYAAFNNYSGTGMNNGINTDNGGSGWDMDGSPYAYYGAIVFQLTGTSVTLRQGVIPWGGADIASQYSNQYLNNAWFTAGTTLPETKIKQPVRKTTEIHYHYNTSVICL</sequence>
<dbReference type="InterPro" id="IPR036234">
    <property type="entry name" value="SA_I/II_PAC_V_sf"/>
</dbReference>
<reference evidence="2 3" key="2">
    <citation type="submission" date="2017-09" db="EMBL/GenBank/DDBJ databases">
        <title>Tripartite evolution among Lactobacillus johnsonii, Lactobacillus taiwanensis, Lactobacillus reuteri and their rodent host.</title>
        <authorList>
            <person name="Wang T."/>
            <person name="Knowles S."/>
            <person name="Cheng C."/>
        </authorList>
    </citation>
    <scope>NUCLEOTIDE SEQUENCE [LARGE SCALE GENOMIC DNA]</scope>
    <source>
        <strain evidence="2 3">103v</strain>
    </source>
</reference>
<evidence type="ECO:0000313" key="3">
    <source>
        <dbReference type="Proteomes" id="UP000216122"/>
    </source>
</evidence>
<dbReference type="Pfam" id="PF08363">
    <property type="entry name" value="GbpC"/>
    <property type="match status" value="1"/>
</dbReference>
<accession>A0A256VI60</accession>
<dbReference type="Gene3D" id="2.60.530.10">
    <property type="entry name" value="Major cell-surface adhesin PAc"/>
    <property type="match status" value="1"/>
</dbReference>
<dbReference type="AlphaFoldDB" id="A0A256VI60"/>
<proteinExistence type="predicted"/>
<evidence type="ECO:0000313" key="2">
    <source>
        <dbReference type="EMBL" id="OYT02804.1"/>
    </source>
</evidence>
<dbReference type="Proteomes" id="UP000216122">
    <property type="component" value="Unassembled WGS sequence"/>
</dbReference>
<comment type="caution">
    <text evidence="2">The sequence shown here is derived from an EMBL/GenBank/DDBJ whole genome shotgun (WGS) entry which is preliminary data.</text>
</comment>
<reference evidence="3" key="1">
    <citation type="submission" date="2017-05" db="EMBL/GenBank/DDBJ databases">
        <authorList>
            <person name="Lin X.B."/>
            <person name="Stothard P."/>
            <person name="Tasseva G."/>
            <person name="Walter J."/>
        </authorList>
    </citation>
    <scope>NUCLEOTIDE SEQUENCE [LARGE SCALE GENOMIC DNA]</scope>
    <source>
        <strain evidence="3">103v</strain>
    </source>
</reference>
<dbReference type="SUPFAM" id="SSF74914">
    <property type="entry name" value="V-region of surface antigen I/II (SA I/II, PAC)"/>
    <property type="match status" value="1"/>
</dbReference>
<dbReference type="RefSeq" id="WP_094504863.1">
    <property type="nucleotide sequence ID" value="NZ_NGPN01000057.1"/>
</dbReference>